<proteinExistence type="predicted"/>
<comment type="caution">
    <text evidence="2">The sequence shown here is derived from an EMBL/GenBank/DDBJ whole genome shotgun (WGS) entry which is preliminary data.</text>
</comment>
<protein>
    <recommendedName>
        <fullName evidence="4">DUF3052 domain-containing protein</fullName>
    </recommendedName>
</protein>
<gene>
    <name evidence="2" type="ORF">GCM10022403_039690</name>
</gene>
<evidence type="ECO:0000256" key="1">
    <source>
        <dbReference type="SAM" id="MobiDB-lite"/>
    </source>
</evidence>
<dbReference type="EMBL" id="BAABDE010000017">
    <property type="protein sequence ID" value="GAA3801465.1"/>
    <property type="molecule type" value="Genomic_DNA"/>
</dbReference>
<sequence length="216" mass="22676">MAPSGNVWRTPVEDPGAAVPSMNPLTGNEKSGPVGKRGPGGPAPNVPGREDTDLGFWGSGVLGFCGEWRRDMSGSAAVGGGYSGTPLAKKIGIKPGHRVGLRHAPEAFGIPGLPDDVELTPDGPRGADVTVAFYRAHSDLAAEASGLVAGLDDDAMLWIAWPRKAAGHVSDIAENDLRELFLPLGVVDVKVAALGEDWSGLKFVRRRENRRTNRPA</sequence>
<name>A0ABP7HPV5_9ACTN</name>
<evidence type="ECO:0000313" key="2">
    <source>
        <dbReference type="EMBL" id="GAA3801465.1"/>
    </source>
</evidence>
<evidence type="ECO:0000313" key="3">
    <source>
        <dbReference type="Proteomes" id="UP001501009"/>
    </source>
</evidence>
<reference evidence="3" key="1">
    <citation type="journal article" date="2019" name="Int. J. Syst. Evol. Microbiol.">
        <title>The Global Catalogue of Microorganisms (GCM) 10K type strain sequencing project: providing services to taxonomists for standard genome sequencing and annotation.</title>
        <authorList>
            <consortium name="The Broad Institute Genomics Platform"/>
            <consortium name="The Broad Institute Genome Sequencing Center for Infectious Disease"/>
            <person name="Wu L."/>
            <person name="Ma J."/>
        </authorList>
    </citation>
    <scope>NUCLEOTIDE SEQUENCE [LARGE SCALE GENOMIC DNA]</scope>
    <source>
        <strain evidence="3">JCM 17138</strain>
    </source>
</reference>
<feature type="region of interest" description="Disordered" evidence="1">
    <location>
        <begin position="1"/>
        <end position="52"/>
    </location>
</feature>
<dbReference type="Proteomes" id="UP001501009">
    <property type="component" value="Unassembled WGS sequence"/>
</dbReference>
<accession>A0ABP7HPV5</accession>
<organism evidence="2 3">
    <name type="scientific">Streptomyces coacervatus</name>
    <dbReference type="NCBI Taxonomy" id="647381"/>
    <lineage>
        <taxon>Bacteria</taxon>
        <taxon>Bacillati</taxon>
        <taxon>Actinomycetota</taxon>
        <taxon>Actinomycetes</taxon>
        <taxon>Kitasatosporales</taxon>
        <taxon>Streptomycetaceae</taxon>
        <taxon>Streptomyces</taxon>
    </lineage>
</organism>
<keyword evidence="3" id="KW-1185">Reference proteome</keyword>
<evidence type="ECO:0008006" key="4">
    <source>
        <dbReference type="Google" id="ProtNLM"/>
    </source>
</evidence>